<evidence type="ECO:0000259" key="6">
    <source>
        <dbReference type="Pfam" id="PF00324"/>
    </source>
</evidence>
<dbReference type="PANTHER" id="PTHR42770">
    <property type="entry name" value="AMINO ACID TRANSPORTER-RELATED"/>
    <property type="match status" value="1"/>
</dbReference>
<accession>A0A0F5YKV0</accession>
<feature type="transmembrane region" description="Helical" evidence="5">
    <location>
        <begin position="152"/>
        <end position="173"/>
    </location>
</feature>
<feature type="transmembrane region" description="Helical" evidence="5">
    <location>
        <begin position="125"/>
        <end position="145"/>
    </location>
</feature>
<keyword evidence="2 5" id="KW-0812">Transmembrane</keyword>
<dbReference type="RefSeq" id="WP_046277145.1">
    <property type="nucleotide sequence ID" value="NZ_LATL02000238.1"/>
</dbReference>
<evidence type="ECO:0000256" key="4">
    <source>
        <dbReference type="ARBA" id="ARBA00023136"/>
    </source>
</evidence>
<organism evidence="7 8">
    <name type="scientific">Limnoraphis robusta CS-951</name>
    <dbReference type="NCBI Taxonomy" id="1637645"/>
    <lineage>
        <taxon>Bacteria</taxon>
        <taxon>Bacillati</taxon>
        <taxon>Cyanobacteriota</taxon>
        <taxon>Cyanophyceae</taxon>
        <taxon>Oscillatoriophycideae</taxon>
        <taxon>Oscillatoriales</taxon>
        <taxon>Sirenicapillariaceae</taxon>
        <taxon>Limnoraphis</taxon>
    </lineage>
</organism>
<keyword evidence="4 5" id="KW-0472">Membrane</keyword>
<feature type="transmembrane region" description="Helical" evidence="5">
    <location>
        <begin position="283"/>
        <end position="308"/>
    </location>
</feature>
<dbReference type="InterPro" id="IPR050367">
    <property type="entry name" value="APC_superfamily"/>
</dbReference>
<dbReference type="AlphaFoldDB" id="A0A0F5YKV0"/>
<evidence type="ECO:0000256" key="1">
    <source>
        <dbReference type="ARBA" id="ARBA00004141"/>
    </source>
</evidence>
<evidence type="ECO:0000256" key="5">
    <source>
        <dbReference type="SAM" id="Phobius"/>
    </source>
</evidence>
<sequence length="429" mass="44970">MSNQTPSLQREIGVFGATLMGLGSIIGTGVFVSIGIATGIAGPSVILAVAIGAIVALCNGLSSAQLAANHAVSGGTYEYGYKYLNPTLGFIAGWLFLLAKSASAATAALGFAGYFLNTLGLNSGLLVPTAFMAVIMITVIVLNGIRRSNVANLGIVSLTLFSLILFILTGLAIALSPTGVNNLTPFFPAEKPIAALLQATALMFVAYTGYGRIATLGEEVREPRETIPKAMVVTMIVTMLLYLAVAVVGVAAVGVEGLSDATQKAAPLEMAASQFGIPGIRQIVAVGAITAMLGVLLNLILGLSRVLLAMGRRRDMPPQVARLNASGTTPVIAVIVVAVIIGLLVLIGNVKTTWSFSAFNVLIYYAITNLAALQIPPEERLYPKPIAVIGLVSCFFLAFWVEWQIWLVGLELIAGGLLWRILLEIFQPK</sequence>
<dbReference type="InterPro" id="IPR004841">
    <property type="entry name" value="AA-permease/SLC12A_dom"/>
</dbReference>
<keyword evidence="3 5" id="KW-1133">Transmembrane helix</keyword>
<comment type="caution">
    <text evidence="7">The sequence shown here is derived from an EMBL/GenBank/DDBJ whole genome shotgun (WGS) entry which is preliminary data.</text>
</comment>
<feature type="transmembrane region" description="Helical" evidence="5">
    <location>
        <begin position="88"/>
        <end position="113"/>
    </location>
</feature>
<proteinExistence type="predicted"/>
<dbReference type="PATRIC" id="fig|1637645.4.peg.4720"/>
<dbReference type="OrthoDB" id="9762947at2"/>
<feature type="transmembrane region" description="Helical" evidence="5">
    <location>
        <begin position="193"/>
        <end position="210"/>
    </location>
</feature>
<feature type="transmembrane region" description="Helical" evidence="5">
    <location>
        <begin position="12"/>
        <end position="40"/>
    </location>
</feature>
<reference evidence="7 8" key="1">
    <citation type="submission" date="2015-06" db="EMBL/GenBank/DDBJ databases">
        <title>Draft genome assembly of filamentous brackish cyanobacterium Limnoraphis robusta strain CS-951.</title>
        <authorList>
            <person name="Willis A."/>
            <person name="Parks M."/>
            <person name="Burford M.A."/>
        </authorList>
    </citation>
    <scope>NUCLEOTIDE SEQUENCE [LARGE SCALE GENOMIC DNA]</scope>
    <source>
        <strain evidence="7 8">CS-951</strain>
    </source>
</reference>
<evidence type="ECO:0000313" key="7">
    <source>
        <dbReference type="EMBL" id="KKD39393.1"/>
    </source>
</evidence>
<evidence type="ECO:0000256" key="2">
    <source>
        <dbReference type="ARBA" id="ARBA00022692"/>
    </source>
</evidence>
<evidence type="ECO:0000256" key="3">
    <source>
        <dbReference type="ARBA" id="ARBA00022989"/>
    </source>
</evidence>
<dbReference type="GO" id="GO:0055085">
    <property type="term" value="P:transmembrane transport"/>
    <property type="evidence" value="ECO:0007669"/>
    <property type="project" value="InterPro"/>
</dbReference>
<feature type="transmembrane region" description="Helical" evidence="5">
    <location>
        <begin position="231"/>
        <end position="255"/>
    </location>
</feature>
<evidence type="ECO:0000313" key="8">
    <source>
        <dbReference type="Proteomes" id="UP000033607"/>
    </source>
</evidence>
<feature type="transmembrane region" description="Helical" evidence="5">
    <location>
        <begin position="329"/>
        <end position="348"/>
    </location>
</feature>
<dbReference type="Proteomes" id="UP000033607">
    <property type="component" value="Unassembled WGS sequence"/>
</dbReference>
<feature type="domain" description="Amino acid permease/ SLC12A" evidence="6">
    <location>
        <begin position="17"/>
        <end position="403"/>
    </location>
</feature>
<protein>
    <submittedName>
        <fullName evidence="7">Amino acid permease</fullName>
    </submittedName>
</protein>
<feature type="transmembrane region" description="Helical" evidence="5">
    <location>
        <begin position="385"/>
        <end position="401"/>
    </location>
</feature>
<gene>
    <name evidence="7" type="ORF">WN50_03645</name>
</gene>
<name>A0A0F5YKV0_9CYAN</name>
<dbReference type="EMBL" id="LATL02000238">
    <property type="protein sequence ID" value="KKD39393.1"/>
    <property type="molecule type" value="Genomic_DNA"/>
</dbReference>
<dbReference type="Gene3D" id="1.20.1740.10">
    <property type="entry name" value="Amino acid/polyamine transporter I"/>
    <property type="match status" value="1"/>
</dbReference>
<dbReference type="PANTHER" id="PTHR42770:SF7">
    <property type="entry name" value="MEMBRANE PROTEIN"/>
    <property type="match status" value="1"/>
</dbReference>
<feature type="transmembrane region" description="Helical" evidence="5">
    <location>
        <begin position="46"/>
        <end position="67"/>
    </location>
</feature>
<comment type="subcellular location">
    <subcellularLocation>
        <location evidence="1">Membrane</location>
        <topology evidence="1">Multi-pass membrane protein</topology>
    </subcellularLocation>
</comment>
<dbReference type="GO" id="GO:0016020">
    <property type="term" value="C:membrane"/>
    <property type="evidence" value="ECO:0007669"/>
    <property type="project" value="UniProtKB-SubCell"/>
</dbReference>
<dbReference type="Pfam" id="PF00324">
    <property type="entry name" value="AA_permease"/>
    <property type="match status" value="1"/>
</dbReference>
<dbReference type="PIRSF" id="PIRSF006060">
    <property type="entry name" value="AA_transporter"/>
    <property type="match status" value="1"/>
</dbReference>
<feature type="transmembrane region" description="Helical" evidence="5">
    <location>
        <begin position="354"/>
        <end position="373"/>
    </location>
</feature>